<dbReference type="EMBL" id="JAFFZE010000015">
    <property type="protein sequence ID" value="MCT2585242.1"/>
    <property type="molecule type" value="Genomic_DNA"/>
</dbReference>
<evidence type="ECO:0000256" key="3">
    <source>
        <dbReference type="ARBA" id="ARBA00022576"/>
    </source>
</evidence>
<dbReference type="PROSITE" id="PS00105">
    <property type="entry name" value="AA_TRANSFER_CLASS_1"/>
    <property type="match status" value="1"/>
</dbReference>
<dbReference type="SUPFAM" id="SSF53383">
    <property type="entry name" value="PLP-dependent transferases"/>
    <property type="match status" value="1"/>
</dbReference>
<dbReference type="InterPro" id="IPR015424">
    <property type="entry name" value="PyrdxlP-dep_Trfase"/>
</dbReference>
<dbReference type="PANTHER" id="PTHR46383:SF1">
    <property type="entry name" value="ASPARTATE AMINOTRANSFERASE"/>
    <property type="match status" value="1"/>
</dbReference>
<evidence type="ECO:0000259" key="7">
    <source>
        <dbReference type="Pfam" id="PF00155"/>
    </source>
</evidence>
<comment type="similarity">
    <text evidence="2 6">Belongs to the class-I pyridoxal-phosphate-dependent aminotransferase family.</text>
</comment>
<evidence type="ECO:0000256" key="6">
    <source>
        <dbReference type="RuleBase" id="RU000481"/>
    </source>
</evidence>
<dbReference type="Gene3D" id="3.40.640.10">
    <property type="entry name" value="Type I PLP-dependent aspartate aminotransferase-like (Major domain)"/>
    <property type="match status" value="1"/>
</dbReference>
<keyword evidence="4 6" id="KW-0808">Transferase</keyword>
<comment type="cofactor">
    <cofactor evidence="1 6">
        <name>pyridoxal 5'-phosphate</name>
        <dbReference type="ChEBI" id="CHEBI:597326"/>
    </cofactor>
</comment>
<name>A0ABT2JBJ7_9PSEU</name>
<evidence type="ECO:0000256" key="5">
    <source>
        <dbReference type="ARBA" id="ARBA00022898"/>
    </source>
</evidence>
<keyword evidence="3 6" id="KW-0032">Aminotransferase</keyword>
<reference evidence="8 9" key="1">
    <citation type="submission" date="2021-02" db="EMBL/GenBank/DDBJ databases">
        <title>Actinophytocola xerophila sp. nov., isolated from soil of cotton cropping field.</title>
        <authorList>
            <person name="Huang R."/>
            <person name="Chen X."/>
            <person name="Ge X."/>
            <person name="Liu W."/>
        </authorList>
    </citation>
    <scope>NUCLEOTIDE SEQUENCE [LARGE SCALE GENOMIC DNA]</scope>
    <source>
        <strain evidence="8 9">S1-96</strain>
    </source>
</reference>
<dbReference type="InterPro" id="IPR050596">
    <property type="entry name" value="AspAT/PAT-like"/>
</dbReference>
<dbReference type="PANTHER" id="PTHR46383">
    <property type="entry name" value="ASPARTATE AMINOTRANSFERASE"/>
    <property type="match status" value="1"/>
</dbReference>
<accession>A0ABT2JBJ7</accession>
<sequence>MAVSATLAAHQVVEERRRAGLPVLPMSFGQAGVPVHPLLAEALAAAAGRNAYGPVAGDPAVREAAAGWWTRRGVPTEPEQVVCGPGSKALLYATLLAAGGDVVLPRPSWVSYAQQAALTGHRAVHVPTRPGEGGVPDPDRLADAVRAADRPVRAVVLTLPDNPTGRLAQPETVRAVCAVARELDLTIVADEIYRDLAYGGEFLSPAEVAPERTVVTTGLSKNLALGGWRLGVARFPAGPLHDAVLSAASELWSCPSRPVEAAAALAFTEPPELVSYVDDARRVYERITTAVAGAFAGAGAAVAPPRAAFYCYPDLSPRLSGETGAAVAHRLLTEHGLAVLPGAEFGEPASSLSFRVATGQLTGDTDDQRREVLAAAEPLDAPWVAASLDRLAGVLGAVLR</sequence>
<evidence type="ECO:0000256" key="1">
    <source>
        <dbReference type="ARBA" id="ARBA00001933"/>
    </source>
</evidence>
<dbReference type="Pfam" id="PF00155">
    <property type="entry name" value="Aminotran_1_2"/>
    <property type="match status" value="1"/>
</dbReference>
<proteinExistence type="inferred from homology"/>
<dbReference type="EC" id="2.6.1.-" evidence="6"/>
<gene>
    <name evidence="8" type="ORF">JT362_19175</name>
</gene>
<evidence type="ECO:0000256" key="2">
    <source>
        <dbReference type="ARBA" id="ARBA00007441"/>
    </source>
</evidence>
<keyword evidence="5" id="KW-0663">Pyridoxal phosphate</keyword>
<evidence type="ECO:0000313" key="9">
    <source>
        <dbReference type="Proteomes" id="UP001156441"/>
    </source>
</evidence>
<dbReference type="InterPro" id="IPR015421">
    <property type="entry name" value="PyrdxlP-dep_Trfase_major"/>
</dbReference>
<dbReference type="GO" id="GO:0008483">
    <property type="term" value="F:transaminase activity"/>
    <property type="evidence" value="ECO:0007669"/>
    <property type="project" value="UniProtKB-KW"/>
</dbReference>
<dbReference type="CDD" id="cd00609">
    <property type="entry name" value="AAT_like"/>
    <property type="match status" value="1"/>
</dbReference>
<comment type="caution">
    <text evidence="8">The sequence shown here is derived from an EMBL/GenBank/DDBJ whole genome shotgun (WGS) entry which is preliminary data.</text>
</comment>
<dbReference type="Gene3D" id="3.90.1150.10">
    <property type="entry name" value="Aspartate Aminotransferase, domain 1"/>
    <property type="match status" value="1"/>
</dbReference>
<dbReference type="InterPro" id="IPR004839">
    <property type="entry name" value="Aminotransferase_I/II_large"/>
</dbReference>
<organism evidence="8 9">
    <name type="scientific">Actinophytocola gossypii</name>
    <dbReference type="NCBI Taxonomy" id="2812003"/>
    <lineage>
        <taxon>Bacteria</taxon>
        <taxon>Bacillati</taxon>
        <taxon>Actinomycetota</taxon>
        <taxon>Actinomycetes</taxon>
        <taxon>Pseudonocardiales</taxon>
        <taxon>Pseudonocardiaceae</taxon>
    </lineage>
</organism>
<dbReference type="Proteomes" id="UP001156441">
    <property type="component" value="Unassembled WGS sequence"/>
</dbReference>
<protein>
    <recommendedName>
        <fullName evidence="6">Aminotransferase</fullName>
        <ecNumber evidence="6">2.6.1.-</ecNumber>
    </recommendedName>
</protein>
<evidence type="ECO:0000256" key="4">
    <source>
        <dbReference type="ARBA" id="ARBA00022679"/>
    </source>
</evidence>
<dbReference type="InterPro" id="IPR015422">
    <property type="entry name" value="PyrdxlP-dep_Trfase_small"/>
</dbReference>
<keyword evidence="9" id="KW-1185">Reference proteome</keyword>
<evidence type="ECO:0000313" key="8">
    <source>
        <dbReference type="EMBL" id="MCT2585242.1"/>
    </source>
</evidence>
<feature type="domain" description="Aminotransferase class I/classII large" evidence="7">
    <location>
        <begin position="43"/>
        <end position="358"/>
    </location>
</feature>
<dbReference type="InterPro" id="IPR004838">
    <property type="entry name" value="NHTrfase_class1_PyrdxlP-BS"/>
</dbReference>